<dbReference type="InterPro" id="IPR015897">
    <property type="entry name" value="CHK_kinase-like"/>
</dbReference>
<evidence type="ECO:0000259" key="1">
    <source>
        <dbReference type="SMART" id="SM00587"/>
    </source>
</evidence>
<dbReference type="PANTHER" id="PTHR11012:SF30">
    <property type="entry name" value="PROTEIN KINASE-LIKE DOMAIN-CONTAINING"/>
    <property type="match status" value="1"/>
</dbReference>
<dbReference type="RefSeq" id="WP_249250626.1">
    <property type="nucleotide sequence ID" value="NZ_JAKIKT010000010.1"/>
</dbReference>
<sequence length="348" mass="39639">MPGHTYTELLSQYWPDAKPEYIETIQSLWSGYGELFRVRVKDQRFCVKYIQLTDKAVHPRGWDTDIGHQRKLLSYQVETNWYAFLANTQLSLPPIPSCVALIDFDSGRFIIMDDLENLGYSPTSETNDRGKIESTIEWLAIFHAAFMVDTQVSPVPDKNQLLLAPASNQLWPEGLWRRGTYWHLSTRPDEFASMPDSELKQAAADIDMSLSSARFQTLVHGDAKLANFCYHKTQESRVAAVDFQYTGVGIGVQDLAYFLGSVMDSEQLFQSAPELLDYYLSRLSASLQNKFSAAEIRDLNQEYRQLFPVAWADFDRFLAGWAAEHPKLNAFSAAQCDKALKIVYEIKG</sequence>
<organism evidence="2 3">
    <name type="scientific">Shewanella corallii</name>
    <dbReference type="NCBI Taxonomy" id="560080"/>
    <lineage>
        <taxon>Bacteria</taxon>
        <taxon>Pseudomonadati</taxon>
        <taxon>Pseudomonadota</taxon>
        <taxon>Gammaproteobacteria</taxon>
        <taxon>Alteromonadales</taxon>
        <taxon>Shewanellaceae</taxon>
        <taxon>Shewanella</taxon>
    </lineage>
</organism>
<name>A0ABT0NDZ4_9GAMM</name>
<evidence type="ECO:0000313" key="2">
    <source>
        <dbReference type="EMBL" id="MCL2916066.1"/>
    </source>
</evidence>
<dbReference type="SMART" id="SM00587">
    <property type="entry name" value="CHK"/>
    <property type="match status" value="1"/>
</dbReference>
<reference evidence="2 3" key="1">
    <citation type="submission" date="2022-01" db="EMBL/GenBank/DDBJ databases">
        <title>Whole genome-based taxonomy of the Shewanellaceae.</title>
        <authorList>
            <person name="Martin-Rodriguez A.J."/>
        </authorList>
    </citation>
    <scope>NUCLEOTIDE SEQUENCE [LARGE SCALE GENOMIC DNA]</scope>
    <source>
        <strain evidence="2 3">DSM 21332</strain>
    </source>
</reference>
<dbReference type="EMBL" id="JAKIKT010000010">
    <property type="protein sequence ID" value="MCL2916066.1"/>
    <property type="molecule type" value="Genomic_DNA"/>
</dbReference>
<dbReference type="InterPro" id="IPR004119">
    <property type="entry name" value="EcKL"/>
</dbReference>
<dbReference type="InterPro" id="IPR011009">
    <property type="entry name" value="Kinase-like_dom_sf"/>
</dbReference>
<comment type="caution">
    <text evidence="2">The sequence shown here is derived from an EMBL/GenBank/DDBJ whole genome shotgun (WGS) entry which is preliminary data.</text>
</comment>
<dbReference type="Proteomes" id="UP001202831">
    <property type="component" value="Unassembled WGS sequence"/>
</dbReference>
<keyword evidence="3" id="KW-1185">Reference proteome</keyword>
<dbReference type="SUPFAM" id="SSF56112">
    <property type="entry name" value="Protein kinase-like (PK-like)"/>
    <property type="match status" value="1"/>
</dbReference>
<protein>
    <submittedName>
        <fullName evidence="2">Ecdysteroid 22-kinase family protein</fullName>
    </submittedName>
</protein>
<dbReference type="PANTHER" id="PTHR11012">
    <property type="entry name" value="PROTEIN KINASE-LIKE DOMAIN-CONTAINING"/>
    <property type="match status" value="1"/>
</dbReference>
<feature type="domain" description="CHK kinase-like" evidence="1">
    <location>
        <begin position="110"/>
        <end position="289"/>
    </location>
</feature>
<dbReference type="Pfam" id="PF02958">
    <property type="entry name" value="EcKL"/>
    <property type="match status" value="1"/>
</dbReference>
<gene>
    <name evidence="2" type="ORF">L2725_20195</name>
</gene>
<dbReference type="Gene3D" id="3.90.1200.10">
    <property type="match status" value="1"/>
</dbReference>
<accession>A0ABT0NDZ4</accession>
<proteinExistence type="predicted"/>
<evidence type="ECO:0000313" key="3">
    <source>
        <dbReference type="Proteomes" id="UP001202831"/>
    </source>
</evidence>